<gene>
    <name evidence="1" type="ORF">LMF89_19820</name>
</gene>
<proteinExistence type="predicted"/>
<evidence type="ECO:0000313" key="1">
    <source>
        <dbReference type="EMBL" id="MCC5467586.1"/>
    </source>
</evidence>
<sequence>MEIENSQNRERPIPKGLGLGIPNMRAIAEKYNGTFRIESTEDRFLRERLTKR</sequence>
<name>A0ABS8HWP4_9FIRM</name>
<accession>A0ABS8HWP4</accession>
<organism evidence="1 2">
    <name type="scientific">Pelosinus baikalensis</name>
    <dbReference type="NCBI Taxonomy" id="2892015"/>
    <lineage>
        <taxon>Bacteria</taxon>
        <taxon>Bacillati</taxon>
        <taxon>Bacillota</taxon>
        <taxon>Negativicutes</taxon>
        <taxon>Selenomonadales</taxon>
        <taxon>Sporomusaceae</taxon>
        <taxon>Pelosinus</taxon>
    </lineage>
</organism>
<evidence type="ECO:0008006" key="3">
    <source>
        <dbReference type="Google" id="ProtNLM"/>
    </source>
</evidence>
<dbReference type="SUPFAM" id="SSF55874">
    <property type="entry name" value="ATPase domain of HSP90 chaperone/DNA topoisomerase II/histidine kinase"/>
    <property type="match status" value="1"/>
</dbReference>
<dbReference type="InterPro" id="IPR036890">
    <property type="entry name" value="HATPase_C_sf"/>
</dbReference>
<comment type="caution">
    <text evidence="1">The sequence shown here is derived from an EMBL/GenBank/DDBJ whole genome shotgun (WGS) entry which is preliminary data.</text>
</comment>
<evidence type="ECO:0000313" key="2">
    <source>
        <dbReference type="Proteomes" id="UP001165492"/>
    </source>
</evidence>
<dbReference type="RefSeq" id="WP_229536556.1">
    <property type="nucleotide sequence ID" value="NZ_JAJHJB010000036.1"/>
</dbReference>
<keyword evidence="2" id="KW-1185">Reference proteome</keyword>
<dbReference type="EMBL" id="JAJHJB010000036">
    <property type="protein sequence ID" value="MCC5467586.1"/>
    <property type="molecule type" value="Genomic_DNA"/>
</dbReference>
<protein>
    <recommendedName>
        <fullName evidence="3">GHKL domain-containing protein</fullName>
    </recommendedName>
</protein>
<dbReference type="Proteomes" id="UP001165492">
    <property type="component" value="Unassembled WGS sequence"/>
</dbReference>
<reference evidence="1" key="1">
    <citation type="submission" date="2021-11" db="EMBL/GenBank/DDBJ databases">
        <title>Description of a new species Pelosinus isolated from the bottom sediments of Lake Baikal.</title>
        <authorList>
            <person name="Zakharyuk A."/>
        </authorList>
    </citation>
    <scope>NUCLEOTIDE SEQUENCE</scope>
    <source>
        <strain evidence="1">Bkl1</strain>
    </source>
</reference>